<accession>A0A261S1B8</accession>
<feature type="signal peptide" evidence="2">
    <location>
        <begin position="1"/>
        <end position="25"/>
    </location>
</feature>
<dbReference type="Pfam" id="PF03401">
    <property type="entry name" value="TctC"/>
    <property type="match status" value="1"/>
</dbReference>
<evidence type="ECO:0000256" key="2">
    <source>
        <dbReference type="SAM" id="SignalP"/>
    </source>
</evidence>
<keyword evidence="4" id="KW-1185">Reference proteome</keyword>
<dbReference type="OrthoDB" id="5171643at2"/>
<dbReference type="AlphaFoldDB" id="A0A261S1B8"/>
<dbReference type="RefSeq" id="WP_094855547.1">
    <property type="nucleotide sequence ID" value="NZ_NEVM01000005.1"/>
</dbReference>
<comment type="caution">
    <text evidence="3">The sequence shown here is derived from an EMBL/GenBank/DDBJ whole genome shotgun (WGS) entry which is preliminary data.</text>
</comment>
<dbReference type="Gene3D" id="3.40.190.150">
    <property type="entry name" value="Bordetella uptake gene, domain 1"/>
    <property type="match status" value="1"/>
</dbReference>
<protein>
    <submittedName>
        <fullName evidence="3">ABC transporter substrate-binding protein</fullName>
    </submittedName>
</protein>
<dbReference type="EMBL" id="NEVM01000005">
    <property type="protein sequence ID" value="OZI31134.1"/>
    <property type="molecule type" value="Genomic_DNA"/>
</dbReference>
<name>A0A261S1B8_9BORD</name>
<dbReference type="PIRSF" id="PIRSF017082">
    <property type="entry name" value="YflP"/>
    <property type="match status" value="1"/>
</dbReference>
<dbReference type="PANTHER" id="PTHR42928:SF5">
    <property type="entry name" value="BLR1237 PROTEIN"/>
    <property type="match status" value="1"/>
</dbReference>
<dbReference type="InterPro" id="IPR005064">
    <property type="entry name" value="BUG"/>
</dbReference>
<dbReference type="CDD" id="cd07012">
    <property type="entry name" value="PBP2_Bug_TTT"/>
    <property type="match status" value="1"/>
</dbReference>
<organism evidence="3 4">
    <name type="scientific">Bordetella genomosp. 10</name>
    <dbReference type="NCBI Taxonomy" id="1416804"/>
    <lineage>
        <taxon>Bacteria</taxon>
        <taxon>Pseudomonadati</taxon>
        <taxon>Pseudomonadota</taxon>
        <taxon>Betaproteobacteria</taxon>
        <taxon>Burkholderiales</taxon>
        <taxon>Alcaligenaceae</taxon>
        <taxon>Bordetella</taxon>
    </lineage>
</organism>
<dbReference type="Proteomes" id="UP000216020">
    <property type="component" value="Unassembled WGS sequence"/>
</dbReference>
<proteinExistence type="inferred from homology"/>
<keyword evidence="2" id="KW-0732">Signal</keyword>
<sequence>MNIKSQVVGACLAVLGAAGALGAHAEEAYPSRPIKLVVPFGPGGVTDLTGRTFAKFMGEKLGATIVVENRPGAGATIGANHVAKAAPDGYTILLGTNVTHAISPLILPSVPYDPIRDFEPVGIFGTNGNVLVVNPAFPARNFKEFIAQIKARKGHVNYASGSVGSSAHMAAELLKQEVPGLQYTHVPYSGPSSAMAALIGNQVDFMFTNIGAAVSQIKAGTVVPIAVTTDKRVAELPDVPTVAESGVPGFEVVGWLAAFVPKGTPPDIVKRLNAALVASQSEPALRKTLDAASLVPVQADPQQTGAFVHAEYEKWSRVVREAHIKPVE</sequence>
<dbReference type="SUPFAM" id="SSF53850">
    <property type="entry name" value="Periplasmic binding protein-like II"/>
    <property type="match status" value="1"/>
</dbReference>
<dbReference type="PANTHER" id="PTHR42928">
    <property type="entry name" value="TRICARBOXYLATE-BINDING PROTEIN"/>
    <property type="match status" value="1"/>
</dbReference>
<evidence type="ECO:0000256" key="1">
    <source>
        <dbReference type="ARBA" id="ARBA00006987"/>
    </source>
</evidence>
<gene>
    <name evidence="3" type="ORF">CAL29_24690</name>
</gene>
<evidence type="ECO:0000313" key="4">
    <source>
        <dbReference type="Proteomes" id="UP000216020"/>
    </source>
</evidence>
<dbReference type="Gene3D" id="3.40.190.10">
    <property type="entry name" value="Periplasmic binding protein-like II"/>
    <property type="match status" value="1"/>
</dbReference>
<comment type="similarity">
    <text evidence="1">Belongs to the UPF0065 (bug) family.</text>
</comment>
<dbReference type="InterPro" id="IPR042100">
    <property type="entry name" value="Bug_dom1"/>
</dbReference>
<reference evidence="4" key="1">
    <citation type="submission" date="2017-05" db="EMBL/GenBank/DDBJ databases">
        <title>Complete and WGS of Bordetella genogroups.</title>
        <authorList>
            <person name="Spilker T."/>
            <person name="Lipuma J."/>
        </authorList>
    </citation>
    <scope>NUCLEOTIDE SEQUENCE [LARGE SCALE GENOMIC DNA]</scope>
    <source>
        <strain evidence="4">AU16122</strain>
    </source>
</reference>
<feature type="chain" id="PRO_5012198829" evidence="2">
    <location>
        <begin position="26"/>
        <end position="328"/>
    </location>
</feature>
<evidence type="ECO:0000313" key="3">
    <source>
        <dbReference type="EMBL" id="OZI31134.1"/>
    </source>
</evidence>